<dbReference type="Proteomes" id="UP001284033">
    <property type="component" value="Unassembled WGS sequence"/>
</dbReference>
<reference evidence="3" key="1">
    <citation type="submission" date="2023-01" db="EMBL/GenBank/DDBJ databases">
        <title>Genome-based studies on antimicrobial resistance profiles of Riemerella anatipestifer in China, 1994 to 2021.</title>
        <authorList>
            <person name="Yang Z."/>
            <person name="Zhu D."/>
        </authorList>
    </citation>
    <scope>NUCLEOTIDE SEQUENCE</scope>
    <source>
        <strain evidence="3">RCAD1218</strain>
    </source>
</reference>
<dbReference type="EMBL" id="JAQZHK010000002">
    <property type="protein sequence ID" value="MDY3512272.1"/>
    <property type="molecule type" value="Genomic_DNA"/>
</dbReference>
<dbReference type="PROSITE" id="PS51257">
    <property type="entry name" value="PROKAR_LIPOPROTEIN"/>
    <property type="match status" value="1"/>
</dbReference>
<dbReference type="Pfam" id="PF00561">
    <property type="entry name" value="Abhydrolase_1"/>
    <property type="match status" value="1"/>
</dbReference>
<feature type="domain" description="AB hydrolase-1" evidence="2">
    <location>
        <begin position="48"/>
        <end position="299"/>
    </location>
</feature>
<evidence type="ECO:0000256" key="1">
    <source>
        <dbReference type="ARBA" id="ARBA00022801"/>
    </source>
</evidence>
<proteinExistence type="predicted"/>
<dbReference type="InterPro" id="IPR029058">
    <property type="entry name" value="AB_hydrolase_fold"/>
</dbReference>
<dbReference type="InterPro" id="IPR000073">
    <property type="entry name" value="AB_hydrolase_1"/>
</dbReference>
<dbReference type="SUPFAM" id="SSF53474">
    <property type="entry name" value="alpha/beta-Hydrolases"/>
    <property type="match status" value="1"/>
</dbReference>
<protein>
    <submittedName>
        <fullName evidence="3">Alpha/beta hydrolase</fullName>
    </submittedName>
</protein>
<dbReference type="GO" id="GO:0016787">
    <property type="term" value="F:hydrolase activity"/>
    <property type="evidence" value="ECO:0007669"/>
    <property type="project" value="UniProtKB-KW"/>
</dbReference>
<dbReference type="Gene3D" id="3.40.50.1820">
    <property type="entry name" value="alpha/beta hydrolase"/>
    <property type="match status" value="1"/>
</dbReference>
<dbReference type="AlphaFoldDB" id="A0AAP6HDW3"/>
<name>A0AAP6HDW3_RIEAN</name>
<gene>
    <name evidence="3" type="ORF">PG303_03450</name>
</gene>
<evidence type="ECO:0000259" key="2">
    <source>
        <dbReference type="Pfam" id="PF00561"/>
    </source>
</evidence>
<evidence type="ECO:0000313" key="3">
    <source>
        <dbReference type="EMBL" id="MDY3512272.1"/>
    </source>
</evidence>
<evidence type="ECO:0000313" key="4">
    <source>
        <dbReference type="Proteomes" id="UP001284033"/>
    </source>
</evidence>
<organism evidence="3 4">
    <name type="scientific">Riemerella anatipestifer</name>
    <name type="common">Moraxella anatipestifer</name>
    <dbReference type="NCBI Taxonomy" id="34085"/>
    <lineage>
        <taxon>Bacteria</taxon>
        <taxon>Pseudomonadati</taxon>
        <taxon>Bacteroidota</taxon>
        <taxon>Flavobacteriia</taxon>
        <taxon>Flavobacteriales</taxon>
        <taxon>Weeksellaceae</taxon>
        <taxon>Riemerella</taxon>
    </lineage>
</organism>
<comment type="caution">
    <text evidence="3">The sequence shown here is derived from an EMBL/GenBank/DDBJ whole genome shotgun (WGS) entry which is preliminary data.</text>
</comment>
<sequence>MKKLISIFLWLVLLISCVSTPIIESGSYTEKIDGLNINFVVKGKGPIMIVGHPNSGNIGYELTLKPLEDKFTMVYYNSRGTGGSDAPASLKEYSPSYSVQEIELLRQKIGAKKIWLFGHSDQSGIALQYAVEYPENVSGMILSGTSYVGTQDESIERRRQSENKRIAESQWFAKVVKDWDYMILHKTNQDDKGNDISNAPLKWWTYNEDSSQKVIPIVKEISKAGRRLPINNEFYQESVEERSKYLEFQSKFKGINTKILIINGKYDTNNPPKYAKELHTNLPKSTLVIIDKAGHFPWIEQREVTFEEIDKWLSKE</sequence>
<dbReference type="PANTHER" id="PTHR43798:SF31">
    <property type="entry name" value="AB HYDROLASE SUPERFAMILY PROTEIN YCLE"/>
    <property type="match status" value="1"/>
</dbReference>
<dbReference type="GO" id="GO:0016020">
    <property type="term" value="C:membrane"/>
    <property type="evidence" value="ECO:0007669"/>
    <property type="project" value="TreeGrafter"/>
</dbReference>
<accession>A0AAP6HDW3</accession>
<dbReference type="PANTHER" id="PTHR43798">
    <property type="entry name" value="MONOACYLGLYCEROL LIPASE"/>
    <property type="match status" value="1"/>
</dbReference>
<keyword evidence="1 3" id="KW-0378">Hydrolase</keyword>
<dbReference type="RefSeq" id="WP_064964509.1">
    <property type="nucleotide sequence ID" value="NZ_CP110126.1"/>
</dbReference>
<dbReference type="InterPro" id="IPR050266">
    <property type="entry name" value="AB_hydrolase_sf"/>
</dbReference>